<dbReference type="AlphaFoldDB" id="A0A2U8W3M0"/>
<feature type="signal peptide" evidence="1">
    <location>
        <begin position="1"/>
        <end position="20"/>
    </location>
</feature>
<dbReference type="KEGG" id="mets:DK389_04660"/>
<accession>A0A2U8W3M0</accession>
<keyword evidence="1" id="KW-0732">Signal</keyword>
<gene>
    <name evidence="2" type="ORF">DK389_04660</name>
</gene>
<name>A0A2U8W3M0_9HYPH</name>
<evidence type="ECO:0000313" key="3">
    <source>
        <dbReference type="Proteomes" id="UP000245926"/>
    </source>
</evidence>
<evidence type="ECO:0008006" key="4">
    <source>
        <dbReference type="Google" id="ProtNLM"/>
    </source>
</evidence>
<sequence length="89" mass="8975">MTNRFASLAAAVALSFGAVAAPALAQAATFNAWGHEFSVPGSQSAEVLSAPQGTYTAMQAGSVRERGYGAAYRYSGSHAGGPANGLPRN</sequence>
<proteinExistence type="predicted"/>
<dbReference type="EMBL" id="CP029550">
    <property type="protein sequence ID" value="AWN39962.1"/>
    <property type="molecule type" value="Genomic_DNA"/>
</dbReference>
<evidence type="ECO:0000256" key="1">
    <source>
        <dbReference type="SAM" id="SignalP"/>
    </source>
</evidence>
<dbReference type="RefSeq" id="WP_109887705.1">
    <property type="nucleotide sequence ID" value="NZ_CP029550.1"/>
</dbReference>
<evidence type="ECO:0000313" key="2">
    <source>
        <dbReference type="EMBL" id="AWN39962.1"/>
    </source>
</evidence>
<protein>
    <recommendedName>
        <fullName evidence="4">Porin</fullName>
    </recommendedName>
</protein>
<feature type="chain" id="PRO_5015987729" description="Porin" evidence="1">
    <location>
        <begin position="21"/>
        <end position="89"/>
    </location>
</feature>
<keyword evidence="3" id="KW-1185">Reference proteome</keyword>
<dbReference type="OrthoDB" id="7999342at2"/>
<reference evidence="3" key="1">
    <citation type="submission" date="2018-05" db="EMBL/GenBank/DDBJ databases">
        <title>Complete Genome Sequence of Methylobacterium sp. 17SD2-17.</title>
        <authorList>
            <person name="Srinivasan S."/>
        </authorList>
    </citation>
    <scope>NUCLEOTIDE SEQUENCE [LARGE SCALE GENOMIC DNA]</scope>
    <source>
        <strain evidence="3">17SD2-17</strain>
    </source>
</reference>
<organism evidence="2 3">
    <name type="scientific">Methylobacterium durans</name>
    <dbReference type="NCBI Taxonomy" id="2202825"/>
    <lineage>
        <taxon>Bacteria</taxon>
        <taxon>Pseudomonadati</taxon>
        <taxon>Pseudomonadota</taxon>
        <taxon>Alphaproteobacteria</taxon>
        <taxon>Hyphomicrobiales</taxon>
        <taxon>Methylobacteriaceae</taxon>
        <taxon>Methylobacterium</taxon>
    </lineage>
</organism>
<dbReference type="Proteomes" id="UP000245926">
    <property type="component" value="Chromosome"/>
</dbReference>